<gene>
    <name evidence="4" type="ORF">VSA01S_29340</name>
</gene>
<evidence type="ECO:0000313" key="5">
    <source>
        <dbReference type="Proteomes" id="UP000321922"/>
    </source>
</evidence>
<name>A0A511QK26_9VIBR</name>
<accession>A0A511QK26</accession>
<organism evidence="4 5">
    <name type="scientific">Vibrio sagamiensis NBRC 104589</name>
    <dbReference type="NCBI Taxonomy" id="1219064"/>
    <lineage>
        <taxon>Bacteria</taxon>
        <taxon>Pseudomonadati</taxon>
        <taxon>Pseudomonadota</taxon>
        <taxon>Gammaproteobacteria</taxon>
        <taxon>Vibrionales</taxon>
        <taxon>Vibrionaceae</taxon>
        <taxon>Vibrio</taxon>
    </lineage>
</organism>
<keyword evidence="2" id="KW-0732">Signal</keyword>
<dbReference type="Pfam" id="PF01477">
    <property type="entry name" value="PLAT"/>
    <property type="match status" value="1"/>
</dbReference>
<evidence type="ECO:0000256" key="1">
    <source>
        <dbReference type="SAM" id="MobiDB-lite"/>
    </source>
</evidence>
<dbReference type="AlphaFoldDB" id="A0A511QK26"/>
<dbReference type="PROSITE" id="PS50095">
    <property type="entry name" value="PLAT"/>
    <property type="match status" value="1"/>
</dbReference>
<comment type="caution">
    <text evidence="4">The sequence shown here is derived from an EMBL/GenBank/DDBJ whole genome shotgun (WGS) entry which is preliminary data.</text>
</comment>
<proteinExistence type="predicted"/>
<dbReference type="EMBL" id="BJXJ01000033">
    <property type="protein sequence ID" value="GEM76822.1"/>
    <property type="molecule type" value="Genomic_DNA"/>
</dbReference>
<evidence type="ECO:0000256" key="2">
    <source>
        <dbReference type="SAM" id="SignalP"/>
    </source>
</evidence>
<feature type="domain" description="PLAT" evidence="3">
    <location>
        <begin position="156"/>
        <end position="281"/>
    </location>
</feature>
<evidence type="ECO:0000313" key="4">
    <source>
        <dbReference type="EMBL" id="GEM76822.1"/>
    </source>
</evidence>
<dbReference type="Gene3D" id="2.60.60.20">
    <property type="entry name" value="PLAT/LH2 domain"/>
    <property type="match status" value="2"/>
</dbReference>
<keyword evidence="5" id="KW-1185">Reference proteome</keyword>
<feature type="region of interest" description="Disordered" evidence="1">
    <location>
        <begin position="261"/>
        <end position="287"/>
    </location>
</feature>
<dbReference type="RefSeq" id="WP_039981946.1">
    <property type="nucleotide sequence ID" value="NZ_BAOJ01000086.1"/>
</dbReference>
<sequence>MTSTMKKSSIALLVMSALSAGSVWADPWDVTTIVENQTEAGTDSAVHVTINANGQSSSEIKLSNRHSVEGSTNNFQRGEMETYAGLTPSIDEMKAIESLTFRVGKDALKLDKTWIRNSLGHTYIWDAYQKIENGSVTISVEPMGDGSFVPKSDTYQRLEVKLKVRNESNAGTSNNVYVQFFDKYGLSSPLKLLTSDISRNETQTVQIDTGIKLGQIDRAVLVKSGKNGLKAEWLEVKPVSSEGWDLDDAYLSHFDFGPIMDGNQKWQEPKKNNSESQPEPAPQPEDQPFAVYFKNETEINSVQAKIETDQDSNILAGQGPSITKHMAYTLDQDSDVLNGGYDQVRQVAFNINGEPVNCGDIQLSGNQMVRLFKDFSGSLKCDTSVLKNAVIISNPSHGDATTVINEVGDWAGGYINTGLSRVLDENDKFIDALNIDVGDAMNVGVQAEGYTKVCANEHTYTGIARFEFDGQVCQEVK</sequence>
<dbReference type="Proteomes" id="UP000321922">
    <property type="component" value="Unassembled WGS sequence"/>
</dbReference>
<feature type="signal peptide" evidence="2">
    <location>
        <begin position="1"/>
        <end position="25"/>
    </location>
</feature>
<reference evidence="4 5" key="1">
    <citation type="submission" date="2019-07" db="EMBL/GenBank/DDBJ databases">
        <title>Whole genome shotgun sequence of Vibrio sagamiensis NBRC 104589.</title>
        <authorList>
            <person name="Hosoyama A."/>
            <person name="Uohara A."/>
            <person name="Ohji S."/>
            <person name="Ichikawa N."/>
        </authorList>
    </citation>
    <scope>NUCLEOTIDE SEQUENCE [LARGE SCALE GENOMIC DNA]</scope>
    <source>
        <strain evidence="4 5">NBRC 104589</strain>
    </source>
</reference>
<evidence type="ECO:0000259" key="3">
    <source>
        <dbReference type="PROSITE" id="PS50095"/>
    </source>
</evidence>
<dbReference type="InterPro" id="IPR036392">
    <property type="entry name" value="PLAT/LH2_dom_sf"/>
</dbReference>
<feature type="chain" id="PRO_5022104380" description="PLAT domain-containing protein" evidence="2">
    <location>
        <begin position="26"/>
        <end position="477"/>
    </location>
</feature>
<protein>
    <recommendedName>
        <fullName evidence="3">PLAT domain-containing protein</fullName>
    </recommendedName>
</protein>
<dbReference type="SUPFAM" id="SSF49723">
    <property type="entry name" value="Lipase/lipooxygenase domain (PLAT/LH2 domain)"/>
    <property type="match status" value="2"/>
</dbReference>
<dbReference type="InterPro" id="IPR001024">
    <property type="entry name" value="PLAT/LH2_dom"/>
</dbReference>